<dbReference type="AlphaFoldDB" id="B0SSL6"/>
<dbReference type="KEGG" id="lbi:LEPBI_I2004"/>
<feature type="transmembrane region" description="Helical" evidence="1">
    <location>
        <begin position="125"/>
        <end position="142"/>
    </location>
</feature>
<keyword evidence="1" id="KW-0812">Transmembrane</keyword>
<name>B0SSL6_LEPBP</name>
<feature type="transmembrane region" description="Helical" evidence="1">
    <location>
        <begin position="318"/>
        <end position="340"/>
    </location>
</feature>
<evidence type="ECO:0008006" key="4">
    <source>
        <dbReference type="Google" id="ProtNLM"/>
    </source>
</evidence>
<feature type="transmembrane region" description="Helical" evidence="1">
    <location>
        <begin position="93"/>
        <end position="113"/>
    </location>
</feature>
<feature type="transmembrane region" description="Helical" evidence="1">
    <location>
        <begin position="372"/>
        <end position="394"/>
    </location>
</feature>
<proteinExistence type="predicted"/>
<feature type="transmembrane region" description="Helical" evidence="1">
    <location>
        <begin position="175"/>
        <end position="193"/>
    </location>
</feature>
<feature type="transmembrane region" description="Helical" evidence="1">
    <location>
        <begin position="148"/>
        <end position="168"/>
    </location>
</feature>
<organism evidence="2 3">
    <name type="scientific">Leptospira biflexa serovar Patoc (strain Patoc 1 / ATCC 23582 / Paris)</name>
    <dbReference type="NCBI Taxonomy" id="456481"/>
    <lineage>
        <taxon>Bacteria</taxon>
        <taxon>Pseudomonadati</taxon>
        <taxon>Spirochaetota</taxon>
        <taxon>Spirochaetia</taxon>
        <taxon>Leptospirales</taxon>
        <taxon>Leptospiraceae</taxon>
        <taxon>Leptospira</taxon>
    </lineage>
</organism>
<dbReference type="Proteomes" id="UP000001847">
    <property type="component" value="Chromosome I"/>
</dbReference>
<feature type="transmembrane region" description="Helical" evidence="1">
    <location>
        <begin position="295"/>
        <end position="311"/>
    </location>
</feature>
<keyword evidence="1" id="KW-0472">Membrane</keyword>
<gene>
    <name evidence="2" type="ordered locus">LEPBI_I2004</name>
</gene>
<keyword evidence="3" id="KW-1185">Reference proteome</keyword>
<evidence type="ECO:0000256" key="1">
    <source>
        <dbReference type="SAM" id="Phobius"/>
    </source>
</evidence>
<evidence type="ECO:0000313" key="3">
    <source>
        <dbReference type="Proteomes" id="UP000001847"/>
    </source>
</evidence>
<evidence type="ECO:0000313" key="2">
    <source>
        <dbReference type="EMBL" id="ABZ98106.1"/>
    </source>
</evidence>
<dbReference type="EMBL" id="CP000786">
    <property type="protein sequence ID" value="ABZ98106.1"/>
    <property type="molecule type" value="Genomic_DNA"/>
</dbReference>
<feature type="transmembrane region" description="Helical" evidence="1">
    <location>
        <begin position="205"/>
        <end position="234"/>
    </location>
</feature>
<feature type="transmembrane region" description="Helical" evidence="1">
    <location>
        <begin position="23"/>
        <end position="43"/>
    </location>
</feature>
<dbReference type="OrthoDB" id="316175at2"/>
<reference evidence="2 3" key="1">
    <citation type="journal article" date="2008" name="PLoS ONE">
        <title>Genome sequence of the saprophyte Leptospira biflexa provides insights into the evolution of Leptospira and the pathogenesis of leptospirosis.</title>
        <authorList>
            <person name="Picardeau M."/>
            <person name="Bulach D.M."/>
            <person name="Bouchier C."/>
            <person name="Zuerner R.L."/>
            <person name="Zidane N."/>
            <person name="Wilson P.J."/>
            <person name="Creno S."/>
            <person name="Kuczek E.S."/>
            <person name="Bommezzadri S."/>
            <person name="Davis J.C."/>
            <person name="McGrath A."/>
            <person name="Johnson M.J."/>
            <person name="Boursaux-Eude C."/>
            <person name="Seemann T."/>
            <person name="Rouy Z."/>
            <person name="Coppel R.L."/>
            <person name="Rood J.I."/>
            <person name="Lajus A."/>
            <person name="Davies J.K."/>
            <person name="Medigue C."/>
            <person name="Adler B."/>
        </authorList>
    </citation>
    <scope>NUCLEOTIDE SEQUENCE [LARGE SCALE GENOMIC DNA]</scope>
    <source>
        <strain evidence="3">Patoc 1 / ATCC 23582 / Paris</strain>
    </source>
</reference>
<dbReference type="HOGENOM" id="CLU_044809_0_0_12"/>
<protein>
    <recommendedName>
        <fullName evidence="4">Glycosyltransferase RgtA/B/C/D-like domain-containing protein</fullName>
    </recommendedName>
</protein>
<dbReference type="BioCyc" id="LBIF456481:LEPBI_RS09900-MONOMER"/>
<keyword evidence="1" id="KW-1133">Transmembrane helix</keyword>
<accession>B0SSL6</accession>
<feature type="transmembrane region" description="Helical" evidence="1">
    <location>
        <begin position="346"/>
        <end position="365"/>
    </location>
</feature>
<dbReference type="STRING" id="456481.LEPBI_I2004"/>
<feature type="transmembrane region" description="Helical" evidence="1">
    <location>
        <begin position="241"/>
        <end position="260"/>
    </location>
</feature>
<sequence>MKNLNLNKHYYTNLLPSSMLRNIFRHSYFILLFVLMSVIYFVARPMVTLDSYWVIPTSLSLLNEGNFDLDEYRNYGLEESYAAIRMENHYFNYFPYGISILITPIVSVLNLFFKEALFFKYHAHLEKLCASILILFSLSILYKLSTHFLSNRMAAILVFVIGLGTPLLSSGSRALWQHSGSVLLLSLALLLLVSKKQTKVSITFLGVILVFAYVVRPTNIIPLVSISFFVFYLYPVQRLNYLSSFLISFCIFFLINYFTFGEIFHPYYQSNRLSFDWDVFRIALLGNLFSPNRGIFIWSPVLLIIFLTFFISIRYKLIALLCVSIIILHSLAISMFPHWWGGHSVGPRFFTDIIPFFVLILSLVWKKFRKNHLFTLTFLILATISMSIHISALFSKRTQLWNIRGGDVNEFPERIWDWNKPQFFPFE</sequence>